<dbReference type="EMBL" id="CAJNNW010026201">
    <property type="protein sequence ID" value="CAE8683534.1"/>
    <property type="molecule type" value="Genomic_DNA"/>
</dbReference>
<feature type="domain" description="J" evidence="1">
    <location>
        <begin position="16"/>
        <end position="81"/>
    </location>
</feature>
<dbReference type="Pfam" id="PF23302">
    <property type="entry name" value="HTH_DNAJC9"/>
    <property type="match status" value="1"/>
</dbReference>
<dbReference type="GO" id="GO:0005634">
    <property type="term" value="C:nucleus"/>
    <property type="evidence" value="ECO:0007669"/>
    <property type="project" value="TreeGrafter"/>
</dbReference>
<dbReference type="InterPro" id="IPR056453">
    <property type="entry name" value="HTH_DNAJC9"/>
</dbReference>
<organism evidence="2 3">
    <name type="scientific">Polarella glacialis</name>
    <name type="common">Dinoflagellate</name>
    <dbReference type="NCBI Taxonomy" id="89957"/>
    <lineage>
        <taxon>Eukaryota</taxon>
        <taxon>Sar</taxon>
        <taxon>Alveolata</taxon>
        <taxon>Dinophyceae</taxon>
        <taxon>Suessiales</taxon>
        <taxon>Suessiaceae</taxon>
        <taxon>Polarella</taxon>
    </lineage>
</organism>
<dbReference type="InterPro" id="IPR001623">
    <property type="entry name" value="DnaJ_domain"/>
</dbReference>
<accession>A0A813JLZ2</accession>
<dbReference type="Pfam" id="PF00226">
    <property type="entry name" value="DnaJ"/>
    <property type="match status" value="1"/>
</dbReference>
<dbReference type="GO" id="GO:0031072">
    <property type="term" value="F:heat shock protein binding"/>
    <property type="evidence" value="ECO:0007669"/>
    <property type="project" value="TreeGrafter"/>
</dbReference>
<dbReference type="InterPro" id="IPR036869">
    <property type="entry name" value="J_dom_sf"/>
</dbReference>
<dbReference type="PRINTS" id="PR00625">
    <property type="entry name" value="JDOMAIN"/>
</dbReference>
<dbReference type="PANTHER" id="PTHR44144">
    <property type="entry name" value="DNAJ HOMOLOG SUBFAMILY C MEMBER 9"/>
    <property type="match status" value="1"/>
</dbReference>
<dbReference type="PROSITE" id="PS50076">
    <property type="entry name" value="DNAJ_2"/>
    <property type="match status" value="1"/>
</dbReference>
<name>A0A813JLZ2_POLGL</name>
<dbReference type="Proteomes" id="UP000626109">
    <property type="component" value="Unassembled WGS sequence"/>
</dbReference>
<protein>
    <recommendedName>
        <fullName evidence="1">J domain-containing protein</fullName>
    </recommendedName>
</protein>
<dbReference type="AlphaFoldDB" id="A0A813JLZ2"/>
<gene>
    <name evidence="2" type="ORF">PGLA2088_LOCUS23500</name>
</gene>
<sequence length="272" mass="29217">MAATLVRDAFGKAGNDLYALLGVGKDAEPSQIRRGYHRSALKLHPDKNPGDSAATLKFQALGAVHRILSDATRRKEYDRTGRCPEEDESEGHFGEDRWREYFSKAFHTVTCDSINTFAEHYVGSEEERQDVLGAYTKGGGDLGAVLDSVLLCTEADAPRFEAIVEAAIAASEVPRLPRLARSAGNSRTAKKRKCKADGEAAQAEKARAALGQRAIGGDLGDLAAAIQARKQAREAAAGEGGFLAQLEQKYAATSCRARTSGKDVKKRPAVAR</sequence>
<dbReference type="CDD" id="cd06257">
    <property type="entry name" value="DnaJ"/>
    <property type="match status" value="1"/>
</dbReference>
<evidence type="ECO:0000313" key="3">
    <source>
        <dbReference type="Proteomes" id="UP000626109"/>
    </source>
</evidence>
<reference evidence="2" key="1">
    <citation type="submission" date="2021-02" db="EMBL/GenBank/DDBJ databases">
        <authorList>
            <person name="Dougan E. K."/>
            <person name="Rhodes N."/>
            <person name="Thang M."/>
            <person name="Chan C."/>
        </authorList>
    </citation>
    <scope>NUCLEOTIDE SEQUENCE</scope>
</reference>
<dbReference type="SMART" id="SM00271">
    <property type="entry name" value="DnaJ"/>
    <property type="match status" value="1"/>
</dbReference>
<evidence type="ECO:0000259" key="1">
    <source>
        <dbReference type="PROSITE" id="PS50076"/>
    </source>
</evidence>
<dbReference type="GO" id="GO:0005737">
    <property type="term" value="C:cytoplasm"/>
    <property type="evidence" value="ECO:0007669"/>
    <property type="project" value="TreeGrafter"/>
</dbReference>
<evidence type="ECO:0000313" key="2">
    <source>
        <dbReference type="EMBL" id="CAE8683534.1"/>
    </source>
</evidence>
<dbReference type="PANTHER" id="PTHR44144:SF1">
    <property type="entry name" value="DNAJ HOMOLOG SUBFAMILY C MEMBER 9"/>
    <property type="match status" value="1"/>
</dbReference>
<dbReference type="InterPro" id="IPR052594">
    <property type="entry name" value="J_domain-containing_protein"/>
</dbReference>
<dbReference type="Gene3D" id="1.10.287.110">
    <property type="entry name" value="DnaJ domain"/>
    <property type="match status" value="1"/>
</dbReference>
<dbReference type="SUPFAM" id="SSF46565">
    <property type="entry name" value="Chaperone J-domain"/>
    <property type="match status" value="1"/>
</dbReference>
<comment type="caution">
    <text evidence="2">The sequence shown here is derived from an EMBL/GenBank/DDBJ whole genome shotgun (WGS) entry which is preliminary data.</text>
</comment>
<proteinExistence type="predicted"/>